<keyword evidence="2" id="KW-0813">Transport</keyword>
<gene>
    <name evidence="12" type="ORF">FE784_04165</name>
</gene>
<dbReference type="FunFam" id="1.20.1560.10:FF:000011">
    <property type="entry name" value="Multidrug ABC transporter ATP-binding protein"/>
    <property type="match status" value="1"/>
</dbReference>
<dbReference type="Pfam" id="PF00005">
    <property type="entry name" value="ABC_tran"/>
    <property type="match status" value="1"/>
</dbReference>
<feature type="domain" description="ABC transmembrane type-1" evidence="11">
    <location>
        <begin position="21"/>
        <end position="304"/>
    </location>
</feature>
<dbReference type="Gene3D" id="1.20.1560.10">
    <property type="entry name" value="ABC transporter type 1, transmembrane domain"/>
    <property type="match status" value="1"/>
</dbReference>
<dbReference type="Proteomes" id="UP000307943">
    <property type="component" value="Unassembled WGS sequence"/>
</dbReference>
<dbReference type="PANTHER" id="PTHR43394:SF1">
    <property type="entry name" value="ATP-BINDING CASSETTE SUB-FAMILY B MEMBER 10, MITOCHONDRIAL"/>
    <property type="match status" value="1"/>
</dbReference>
<feature type="domain" description="ABC transporter" evidence="10">
    <location>
        <begin position="340"/>
        <end position="577"/>
    </location>
</feature>
<dbReference type="PANTHER" id="PTHR43394">
    <property type="entry name" value="ATP-DEPENDENT PERMEASE MDL1, MITOCHONDRIAL"/>
    <property type="match status" value="1"/>
</dbReference>
<keyword evidence="5" id="KW-0547">Nucleotide-binding</keyword>
<dbReference type="AlphaFoldDB" id="A0A5C4TEM9"/>
<dbReference type="GO" id="GO:0016887">
    <property type="term" value="F:ATP hydrolysis activity"/>
    <property type="evidence" value="ECO:0007669"/>
    <property type="project" value="InterPro"/>
</dbReference>
<dbReference type="InterPro" id="IPR003439">
    <property type="entry name" value="ABC_transporter-like_ATP-bd"/>
</dbReference>
<keyword evidence="8 9" id="KW-0472">Membrane</keyword>
<dbReference type="InterPro" id="IPR003593">
    <property type="entry name" value="AAA+_ATPase"/>
</dbReference>
<name>A0A5C4TEM9_9BACL</name>
<dbReference type="EMBL" id="VDCQ01000004">
    <property type="protein sequence ID" value="TNJ67584.1"/>
    <property type="molecule type" value="Genomic_DNA"/>
</dbReference>
<dbReference type="PROSITE" id="PS50929">
    <property type="entry name" value="ABC_TM1F"/>
    <property type="match status" value="1"/>
</dbReference>
<feature type="transmembrane region" description="Helical" evidence="9">
    <location>
        <begin position="60"/>
        <end position="89"/>
    </location>
</feature>
<dbReference type="SUPFAM" id="SSF90123">
    <property type="entry name" value="ABC transporter transmembrane region"/>
    <property type="match status" value="1"/>
</dbReference>
<keyword evidence="13" id="KW-1185">Reference proteome</keyword>
<evidence type="ECO:0000256" key="7">
    <source>
        <dbReference type="ARBA" id="ARBA00022989"/>
    </source>
</evidence>
<comment type="subcellular location">
    <subcellularLocation>
        <location evidence="1">Cell membrane</location>
        <topology evidence="1">Multi-pass membrane protein</topology>
    </subcellularLocation>
</comment>
<evidence type="ECO:0000313" key="13">
    <source>
        <dbReference type="Proteomes" id="UP000307943"/>
    </source>
</evidence>
<dbReference type="InterPro" id="IPR017871">
    <property type="entry name" value="ABC_transporter-like_CS"/>
</dbReference>
<feature type="transmembrane region" description="Helical" evidence="9">
    <location>
        <begin position="134"/>
        <end position="159"/>
    </location>
</feature>
<keyword evidence="3" id="KW-1003">Cell membrane</keyword>
<organism evidence="12 13">
    <name type="scientific">Paenibacillus hemerocallicola</name>
    <dbReference type="NCBI Taxonomy" id="1172614"/>
    <lineage>
        <taxon>Bacteria</taxon>
        <taxon>Bacillati</taxon>
        <taxon>Bacillota</taxon>
        <taxon>Bacilli</taxon>
        <taxon>Bacillales</taxon>
        <taxon>Paenibacillaceae</taxon>
        <taxon>Paenibacillus</taxon>
    </lineage>
</organism>
<evidence type="ECO:0000256" key="3">
    <source>
        <dbReference type="ARBA" id="ARBA00022475"/>
    </source>
</evidence>
<accession>A0A5C4TEM9</accession>
<dbReference type="CDD" id="cd18541">
    <property type="entry name" value="ABC_6TM_TmrB_like"/>
    <property type="match status" value="1"/>
</dbReference>
<dbReference type="RefSeq" id="WP_139600870.1">
    <property type="nucleotide sequence ID" value="NZ_VDCQ01000004.1"/>
</dbReference>
<evidence type="ECO:0000256" key="8">
    <source>
        <dbReference type="ARBA" id="ARBA00023136"/>
    </source>
</evidence>
<dbReference type="GO" id="GO:0005886">
    <property type="term" value="C:plasma membrane"/>
    <property type="evidence" value="ECO:0007669"/>
    <property type="project" value="UniProtKB-SubCell"/>
</dbReference>
<keyword evidence="7 9" id="KW-1133">Transmembrane helix</keyword>
<dbReference type="FunFam" id="3.40.50.300:FF:000221">
    <property type="entry name" value="Multidrug ABC transporter ATP-binding protein"/>
    <property type="match status" value="1"/>
</dbReference>
<dbReference type="PROSITE" id="PS50893">
    <property type="entry name" value="ABC_TRANSPORTER_2"/>
    <property type="match status" value="1"/>
</dbReference>
<evidence type="ECO:0000256" key="4">
    <source>
        <dbReference type="ARBA" id="ARBA00022692"/>
    </source>
</evidence>
<evidence type="ECO:0000256" key="5">
    <source>
        <dbReference type="ARBA" id="ARBA00022741"/>
    </source>
</evidence>
<evidence type="ECO:0000259" key="11">
    <source>
        <dbReference type="PROSITE" id="PS50929"/>
    </source>
</evidence>
<keyword evidence="6 12" id="KW-0067">ATP-binding</keyword>
<dbReference type="OrthoDB" id="9770415at2"/>
<dbReference type="GO" id="GO:0015421">
    <property type="term" value="F:ABC-type oligopeptide transporter activity"/>
    <property type="evidence" value="ECO:0007669"/>
    <property type="project" value="TreeGrafter"/>
</dbReference>
<dbReference type="Gene3D" id="3.40.50.300">
    <property type="entry name" value="P-loop containing nucleotide triphosphate hydrolases"/>
    <property type="match status" value="1"/>
</dbReference>
<feature type="transmembrane region" description="Helical" evidence="9">
    <location>
        <begin position="281"/>
        <end position="301"/>
    </location>
</feature>
<feature type="transmembrane region" description="Helical" evidence="9">
    <location>
        <begin position="21"/>
        <end position="40"/>
    </location>
</feature>
<dbReference type="GO" id="GO:0005524">
    <property type="term" value="F:ATP binding"/>
    <property type="evidence" value="ECO:0007669"/>
    <property type="project" value="UniProtKB-KW"/>
</dbReference>
<keyword evidence="4 9" id="KW-0812">Transmembrane</keyword>
<evidence type="ECO:0000259" key="10">
    <source>
        <dbReference type="PROSITE" id="PS50893"/>
    </source>
</evidence>
<dbReference type="Pfam" id="PF00664">
    <property type="entry name" value="ABC_membrane"/>
    <property type="match status" value="1"/>
</dbReference>
<dbReference type="InterPro" id="IPR011527">
    <property type="entry name" value="ABC1_TM_dom"/>
</dbReference>
<comment type="caution">
    <text evidence="12">The sequence shown here is derived from an EMBL/GenBank/DDBJ whole genome shotgun (WGS) entry which is preliminary data.</text>
</comment>
<dbReference type="InterPro" id="IPR036640">
    <property type="entry name" value="ABC1_TM_sf"/>
</dbReference>
<dbReference type="InterPro" id="IPR039421">
    <property type="entry name" value="Type_1_exporter"/>
</dbReference>
<dbReference type="SMART" id="SM00382">
    <property type="entry name" value="AAA"/>
    <property type="match status" value="1"/>
</dbReference>
<reference evidence="12 13" key="1">
    <citation type="submission" date="2019-05" db="EMBL/GenBank/DDBJ databases">
        <title>We sequenced the genome of Paenibacillus hemerocallicola KCTC 33185 for further insight into its adaptation and study the phylogeny of Paenibacillus.</title>
        <authorList>
            <person name="Narsing Rao M.P."/>
        </authorList>
    </citation>
    <scope>NUCLEOTIDE SEQUENCE [LARGE SCALE GENOMIC DNA]</scope>
    <source>
        <strain evidence="12 13">KCTC 33185</strain>
    </source>
</reference>
<evidence type="ECO:0000256" key="2">
    <source>
        <dbReference type="ARBA" id="ARBA00022448"/>
    </source>
</evidence>
<sequence>MLSVLHKLGWFFKQEWKRYTVAVVLIVISGILEIIPPMLVGRSIDAINIGGLDWETIRLTLVQLLSITACAYLINFVWHYKLFGGAFVVERLMRSRLMRHFLKMTPTFYERNRTGDLMALATNDLQAVAQTAGFGILTFIDSTLWMMTLLATMCVFVSWKLTLAAILPLPLMAILVSIYGKWIHKRFMDAQDAFGSMNDGVLETISGIRVIRAYVQERAAESRFAAVTKDVLDKNLAVVRIDALFEPTMKILTGASYLIGLGYGAYLVYHNELTIGGLVSFNVYLGMLIWPMFAIGELINIMQRGNASLDRVHTSLGWKPDVAEPEREETVPVEERPGTIEFRNVTFRYPSSAVDNLREVSFKLEPGRTLGIAGRTGSGKTTLIKQLLREYPPGEGTVSVSGAPVERIDMDRLKSWYGYVPQEHFLFSRSVRANILFGSRSGDATEAELQGAIANSALAGDMAFLPKGLETTVGEKGVSLSGGQKQRVSIARALIADPQILMLDDALSAVDARTEAEIVGNIRTARAGKTTLIATHRLSAIQEADYIVVMDEGRIAEQGTHEQLMQLGGWYKEQFEKQQVEAKRSEGGEK</sequence>
<dbReference type="PROSITE" id="PS00211">
    <property type="entry name" value="ABC_TRANSPORTER_1"/>
    <property type="match status" value="1"/>
</dbReference>
<dbReference type="SUPFAM" id="SSF52540">
    <property type="entry name" value="P-loop containing nucleoside triphosphate hydrolases"/>
    <property type="match status" value="1"/>
</dbReference>
<feature type="transmembrane region" description="Helical" evidence="9">
    <location>
        <begin position="165"/>
        <end position="183"/>
    </location>
</feature>
<proteinExistence type="predicted"/>
<protein>
    <submittedName>
        <fullName evidence="12">ATP-binding cassette domain-containing protein</fullName>
    </submittedName>
</protein>
<evidence type="ECO:0000313" key="12">
    <source>
        <dbReference type="EMBL" id="TNJ67584.1"/>
    </source>
</evidence>
<evidence type="ECO:0000256" key="9">
    <source>
        <dbReference type="SAM" id="Phobius"/>
    </source>
</evidence>
<dbReference type="InterPro" id="IPR027417">
    <property type="entry name" value="P-loop_NTPase"/>
</dbReference>
<evidence type="ECO:0000256" key="1">
    <source>
        <dbReference type="ARBA" id="ARBA00004651"/>
    </source>
</evidence>
<evidence type="ECO:0000256" key="6">
    <source>
        <dbReference type="ARBA" id="ARBA00022840"/>
    </source>
</evidence>